<dbReference type="SUPFAM" id="SSF53474">
    <property type="entry name" value="alpha/beta-Hydrolases"/>
    <property type="match status" value="1"/>
</dbReference>
<name>A0A418YQD5_9SPHN</name>
<dbReference type="Gene3D" id="3.40.50.1820">
    <property type="entry name" value="alpha/beta hydrolase"/>
    <property type="match status" value="1"/>
</dbReference>
<dbReference type="EMBL" id="QVRA01000014">
    <property type="protein sequence ID" value="RJG53682.1"/>
    <property type="molecule type" value="Genomic_DNA"/>
</dbReference>
<dbReference type="PANTHER" id="PTHR43433">
    <property type="entry name" value="HYDROLASE, ALPHA/BETA FOLD FAMILY PROTEIN"/>
    <property type="match status" value="1"/>
</dbReference>
<dbReference type="AlphaFoldDB" id="A0A418YQD5"/>
<keyword evidence="2 5" id="KW-0378">Hydrolase</keyword>
<gene>
    <name evidence="5" type="ORF">D0Z70_15670</name>
</gene>
<dbReference type="Proteomes" id="UP000283469">
    <property type="component" value="Unassembled WGS sequence"/>
</dbReference>
<organism evidence="5 6">
    <name type="scientific">Sphingobium terrigena</name>
    <dbReference type="NCBI Taxonomy" id="2304063"/>
    <lineage>
        <taxon>Bacteria</taxon>
        <taxon>Pseudomonadati</taxon>
        <taxon>Pseudomonadota</taxon>
        <taxon>Alphaproteobacteria</taxon>
        <taxon>Sphingomonadales</taxon>
        <taxon>Sphingomonadaceae</taxon>
        <taxon>Sphingobium</taxon>
    </lineage>
</organism>
<feature type="chain" id="PRO_5019021024" evidence="3">
    <location>
        <begin position="24"/>
        <end position="378"/>
    </location>
</feature>
<reference evidence="5 6" key="1">
    <citation type="submission" date="2018-08" db="EMBL/GenBank/DDBJ databases">
        <title>Sphingobium sp. EO9.</title>
        <authorList>
            <person name="Park Y."/>
            <person name="Kim K.H."/>
            <person name="Jeon C.O."/>
        </authorList>
    </citation>
    <scope>NUCLEOTIDE SEQUENCE [LARGE SCALE GENOMIC DNA]</scope>
    <source>
        <strain evidence="5 6">EO9</strain>
    </source>
</reference>
<dbReference type="PRINTS" id="PR00793">
    <property type="entry name" value="PROAMNOPTASE"/>
</dbReference>
<dbReference type="PANTHER" id="PTHR43433:SF1">
    <property type="entry name" value="BLL5160 PROTEIN"/>
    <property type="match status" value="1"/>
</dbReference>
<dbReference type="InterPro" id="IPR029058">
    <property type="entry name" value="AB_hydrolase_fold"/>
</dbReference>
<proteinExistence type="inferred from homology"/>
<feature type="signal peptide" evidence="3">
    <location>
        <begin position="1"/>
        <end position="23"/>
    </location>
</feature>
<dbReference type="InterPro" id="IPR050471">
    <property type="entry name" value="AB_hydrolase"/>
</dbReference>
<dbReference type="GO" id="GO:0008233">
    <property type="term" value="F:peptidase activity"/>
    <property type="evidence" value="ECO:0007669"/>
    <property type="project" value="InterPro"/>
</dbReference>
<sequence>MIGKCMKKLVALAATIAAFPAAAQPQIQEGSVGPHTRAEAVKIIADLREIVSPQGLQAIETVPIGGISQAVSIRSQDLRNPVLIYFHGGPGFVEMPLDWWWDRGWDEYFTVIHWDQRNAGKTYTLSGASDPATLTPERFQADAEELVQWARKRFGKRKVFVLGHSWGSMLGLKLAAAHPEWLYAYIGMGQLTDGLESERRGWQWTISKARADGNTQAVHEMEAIAPYGAADRPLTVAAILTQRKWLNHYGGAAWRRPGGGFEAAAFKLAPEYTDEDVRNAFRGQEPVTQALLPKVLATDLSTIRRLDVPLVLLLGRHDVNVSSEVAAEWFARVHAPSKRLIWFERSGHHITSEEPGKLLTTLVTEARPIAASAGDSAP</sequence>
<evidence type="ECO:0000313" key="6">
    <source>
        <dbReference type="Proteomes" id="UP000283469"/>
    </source>
</evidence>
<dbReference type="GO" id="GO:0006508">
    <property type="term" value="P:proteolysis"/>
    <property type="evidence" value="ECO:0007669"/>
    <property type="project" value="InterPro"/>
</dbReference>
<dbReference type="Pfam" id="PF00561">
    <property type="entry name" value="Abhydrolase_1"/>
    <property type="match status" value="1"/>
</dbReference>
<keyword evidence="3" id="KW-0732">Signal</keyword>
<evidence type="ECO:0000256" key="3">
    <source>
        <dbReference type="SAM" id="SignalP"/>
    </source>
</evidence>
<feature type="domain" description="AB hydrolase-1" evidence="4">
    <location>
        <begin position="81"/>
        <end position="354"/>
    </location>
</feature>
<keyword evidence="6" id="KW-1185">Reference proteome</keyword>
<accession>A0A418YQD5</accession>
<dbReference type="OrthoDB" id="9796770at2"/>
<dbReference type="InterPro" id="IPR002410">
    <property type="entry name" value="Peptidase_S33"/>
</dbReference>
<evidence type="ECO:0000256" key="1">
    <source>
        <dbReference type="ARBA" id="ARBA00010088"/>
    </source>
</evidence>
<protein>
    <submittedName>
        <fullName evidence="5">Alpha/beta hydrolase</fullName>
    </submittedName>
</protein>
<evidence type="ECO:0000256" key="2">
    <source>
        <dbReference type="ARBA" id="ARBA00022801"/>
    </source>
</evidence>
<comment type="similarity">
    <text evidence="1">Belongs to the peptidase S33 family.</text>
</comment>
<evidence type="ECO:0000313" key="5">
    <source>
        <dbReference type="EMBL" id="RJG53682.1"/>
    </source>
</evidence>
<evidence type="ECO:0000259" key="4">
    <source>
        <dbReference type="Pfam" id="PF00561"/>
    </source>
</evidence>
<dbReference type="InterPro" id="IPR000073">
    <property type="entry name" value="AB_hydrolase_1"/>
</dbReference>
<comment type="caution">
    <text evidence="5">The sequence shown here is derived from an EMBL/GenBank/DDBJ whole genome shotgun (WGS) entry which is preliminary data.</text>
</comment>